<evidence type="ECO:0000313" key="4">
    <source>
        <dbReference type="Proteomes" id="UP001058016"/>
    </source>
</evidence>
<dbReference type="AlphaFoldDB" id="A0A9Q9CGG8"/>
<keyword evidence="1" id="KW-0812">Transmembrane</keyword>
<accession>A0A9Q9CGG8</accession>
<name>A0A9Q9CGG8_9FIRM</name>
<gene>
    <name evidence="2" type="ORF">J0J69_05470</name>
    <name evidence="3" type="ORF">J0J70_11445</name>
</gene>
<proteinExistence type="predicted"/>
<evidence type="ECO:0000256" key="1">
    <source>
        <dbReference type="SAM" id="Phobius"/>
    </source>
</evidence>
<keyword evidence="1" id="KW-0472">Membrane</keyword>
<dbReference type="EMBL" id="CP071250">
    <property type="protein sequence ID" value="UUF08190.1"/>
    <property type="molecule type" value="Genomic_DNA"/>
</dbReference>
<keyword evidence="1" id="KW-1133">Transmembrane helix</keyword>
<evidence type="ECO:0000313" key="3">
    <source>
        <dbReference type="EMBL" id="UUF08190.1"/>
    </source>
</evidence>
<protein>
    <submittedName>
        <fullName evidence="3">Uncharacterized protein</fullName>
    </submittedName>
</protein>
<keyword evidence="4" id="KW-1185">Reference proteome</keyword>
<feature type="transmembrane region" description="Helical" evidence="1">
    <location>
        <begin position="6"/>
        <end position="25"/>
    </location>
</feature>
<evidence type="ECO:0000313" key="5">
    <source>
        <dbReference type="Proteomes" id="UP001058072"/>
    </source>
</evidence>
<dbReference type="RefSeq" id="WP_212725019.1">
    <property type="nucleotide sequence ID" value="NZ_CP071249.1"/>
</dbReference>
<evidence type="ECO:0000313" key="2">
    <source>
        <dbReference type="EMBL" id="UUF06961.1"/>
    </source>
</evidence>
<dbReference type="Proteomes" id="UP001058016">
    <property type="component" value="Chromosome"/>
</dbReference>
<dbReference type="Proteomes" id="UP001058072">
    <property type="component" value="Chromosome"/>
</dbReference>
<reference evidence="3 4" key="1">
    <citation type="submission" date="2021-03" db="EMBL/GenBank/DDBJ databases">
        <title>Comparative Genomics and Metabolomics in the genus Turicibacter.</title>
        <authorList>
            <person name="Maki J."/>
            <person name="Looft T."/>
        </authorList>
    </citation>
    <scope>NUCLEOTIDE SEQUENCE</scope>
    <source>
        <strain evidence="3">ISU324</strain>
        <strain evidence="2 4">MMM721</strain>
    </source>
</reference>
<organism evidence="3 5">
    <name type="scientific">Turicibacter bilis</name>
    <dbReference type="NCBI Taxonomy" id="2735723"/>
    <lineage>
        <taxon>Bacteria</taxon>
        <taxon>Bacillati</taxon>
        <taxon>Bacillota</taxon>
        <taxon>Erysipelotrichia</taxon>
        <taxon>Erysipelotrichales</taxon>
        <taxon>Turicibacteraceae</taxon>
        <taxon>Turicibacter</taxon>
    </lineage>
</organism>
<dbReference type="EMBL" id="CP071249">
    <property type="protein sequence ID" value="UUF06961.1"/>
    <property type="molecule type" value="Genomic_DNA"/>
</dbReference>
<sequence>MRKPFLPFVIIGLIAAIGVFFALTYKFPEVEAFQFYQQIDQEIVNCEKKSPDTLEMTLNALQSHVREIILVGQTYDGSQDVTELFTSFNTEYEVLKDYTANVVTCMNSELEEVNFDKVESTLSKLPENLASLGKQMSVLQQARTEKLVVLNAELEVLAKELTNFEEMFYNTKTSEAVQYFQTINMIFNTIEELHTEYMKSIEEYYAVKTEYYEAIANKGVLDYLLKK</sequence>